<evidence type="ECO:0000313" key="3">
    <source>
        <dbReference type="Proteomes" id="UP001302321"/>
    </source>
</evidence>
<reference evidence="2" key="2">
    <citation type="submission" date="2023-05" db="EMBL/GenBank/DDBJ databases">
        <authorList>
            <consortium name="Lawrence Berkeley National Laboratory"/>
            <person name="Steindorff A."/>
            <person name="Hensen N."/>
            <person name="Bonometti L."/>
            <person name="Westerberg I."/>
            <person name="Brannstrom I.O."/>
            <person name="Guillou S."/>
            <person name="Cros-Aarteil S."/>
            <person name="Calhoun S."/>
            <person name="Haridas S."/>
            <person name="Kuo A."/>
            <person name="Mondo S."/>
            <person name="Pangilinan J."/>
            <person name="Riley R."/>
            <person name="Labutti K."/>
            <person name="Andreopoulos B."/>
            <person name="Lipzen A."/>
            <person name="Chen C."/>
            <person name="Yanf M."/>
            <person name="Daum C."/>
            <person name="Ng V."/>
            <person name="Clum A."/>
            <person name="Ohm R."/>
            <person name="Martin F."/>
            <person name="Silar P."/>
            <person name="Natvig D."/>
            <person name="Lalanne C."/>
            <person name="Gautier V."/>
            <person name="Ament-Velasquez S.L."/>
            <person name="Kruys A."/>
            <person name="Hutchinson M.I."/>
            <person name="Powell A.J."/>
            <person name="Barry K."/>
            <person name="Miller A.N."/>
            <person name="Grigoriev I.V."/>
            <person name="Debuchy R."/>
            <person name="Gladieux P."/>
            <person name="Thoren M.H."/>
            <person name="Johannesson H."/>
        </authorList>
    </citation>
    <scope>NUCLEOTIDE SEQUENCE</scope>
    <source>
        <strain evidence="2">CBS 892.96</strain>
    </source>
</reference>
<sequence length="415" mass="47306">MANPICDRLLFRPDTDIVEPLVASWSPPETALVKKRSAFLKPIILYLQDDPNRQPEEIRFYTPSSDSDDDPNDQSRLDTISLPCCVSFEDDFRGFLRDLVSPEAISNTIGHLAPFCKCAWMCKCPPEVFQTPATILNHRRKVIASSSTSSSRTTRVTTPPSAPPRPWDLSRECGCGDDTCTCSIELVQICLWLGWEHEFRKYLKRAIWTGYAGVDIRTPIQQLRNLWEIRTETAQMLRTDLEQYLKDHEDEYKGAIKNKQTRTQIKEYLATRESSPSAVGLAFDRYLPRSGSADAADTADTTSSQTVRPNHNRRVSVHTSGDTSLSSRGSGNAGQGQRQDQDQAKGAFDFGWSDSLWHRMEKSQMSSQDRYDTFVNGVFDHLTRTIDARQDALANSIWAWRQREMRNWRWVLGIQ</sequence>
<keyword evidence="3" id="KW-1185">Reference proteome</keyword>
<gene>
    <name evidence="2" type="ORF">QBC36DRAFT_323933</name>
</gene>
<comment type="caution">
    <text evidence="2">The sequence shown here is derived from an EMBL/GenBank/DDBJ whole genome shotgun (WGS) entry which is preliminary data.</text>
</comment>
<feature type="compositionally biased region" description="Polar residues" evidence="1">
    <location>
        <begin position="317"/>
        <end position="330"/>
    </location>
</feature>
<dbReference type="AlphaFoldDB" id="A0AAN7A828"/>
<dbReference type="Proteomes" id="UP001302321">
    <property type="component" value="Unassembled WGS sequence"/>
</dbReference>
<organism evidence="2 3">
    <name type="scientific">Triangularia setosa</name>
    <dbReference type="NCBI Taxonomy" id="2587417"/>
    <lineage>
        <taxon>Eukaryota</taxon>
        <taxon>Fungi</taxon>
        <taxon>Dikarya</taxon>
        <taxon>Ascomycota</taxon>
        <taxon>Pezizomycotina</taxon>
        <taxon>Sordariomycetes</taxon>
        <taxon>Sordariomycetidae</taxon>
        <taxon>Sordariales</taxon>
        <taxon>Podosporaceae</taxon>
        <taxon>Triangularia</taxon>
    </lineage>
</organism>
<protein>
    <submittedName>
        <fullName evidence="2">Uncharacterized protein</fullName>
    </submittedName>
</protein>
<feature type="compositionally biased region" description="Low complexity" evidence="1">
    <location>
        <begin position="292"/>
        <end position="304"/>
    </location>
</feature>
<feature type="compositionally biased region" description="Low complexity" evidence="1">
    <location>
        <begin position="145"/>
        <end position="159"/>
    </location>
</feature>
<name>A0AAN7A828_9PEZI</name>
<proteinExistence type="predicted"/>
<evidence type="ECO:0000313" key="2">
    <source>
        <dbReference type="EMBL" id="KAK4178776.1"/>
    </source>
</evidence>
<feature type="region of interest" description="Disordered" evidence="1">
    <location>
        <begin position="292"/>
        <end position="343"/>
    </location>
</feature>
<reference evidence="2" key="1">
    <citation type="journal article" date="2023" name="Mol. Phylogenet. Evol.">
        <title>Genome-scale phylogeny and comparative genomics of the fungal order Sordariales.</title>
        <authorList>
            <person name="Hensen N."/>
            <person name="Bonometti L."/>
            <person name="Westerberg I."/>
            <person name="Brannstrom I.O."/>
            <person name="Guillou S."/>
            <person name="Cros-Aarteil S."/>
            <person name="Calhoun S."/>
            <person name="Haridas S."/>
            <person name="Kuo A."/>
            <person name="Mondo S."/>
            <person name="Pangilinan J."/>
            <person name="Riley R."/>
            <person name="LaButti K."/>
            <person name="Andreopoulos B."/>
            <person name="Lipzen A."/>
            <person name="Chen C."/>
            <person name="Yan M."/>
            <person name="Daum C."/>
            <person name="Ng V."/>
            <person name="Clum A."/>
            <person name="Steindorff A."/>
            <person name="Ohm R.A."/>
            <person name="Martin F."/>
            <person name="Silar P."/>
            <person name="Natvig D.O."/>
            <person name="Lalanne C."/>
            <person name="Gautier V."/>
            <person name="Ament-Velasquez S.L."/>
            <person name="Kruys A."/>
            <person name="Hutchinson M.I."/>
            <person name="Powell A.J."/>
            <person name="Barry K."/>
            <person name="Miller A.N."/>
            <person name="Grigoriev I.V."/>
            <person name="Debuchy R."/>
            <person name="Gladieux P."/>
            <person name="Hiltunen Thoren M."/>
            <person name="Johannesson H."/>
        </authorList>
    </citation>
    <scope>NUCLEOTIDE SEQUENCE</scope>
    <source>
        <strain evidence="2">CBS 892.96</strain>
    </source>
</reference>
<feature type="region of interest" description="Disordered" evidence="1">
    <location>
        <begin position="144"/>
        <end position="165"/>
    </location>
</feature>
<accession>A0AAN7A828</accession>
<dbReference type="EMBL" id="MU866130">
    <property type="protein sequence ID" value="KAK4178776.1"/>
    <property type="molecule type" value="Genomic_DNA"/>
</dbReference>
<evidence type="ECO:0000256" key="1">
    <source>
        <dbReference type="SAM" id="MobiDB-lite"/>
    </source>
</evidence>